<dbReference type="EMBL" id="PJNW01000002">
    <property type="protein sequence ID" value="PKR90667.1"/>
    <property type="molecule type" value="Genomic_DNA"/>
</dbReference>
<dbReference type="OrthoDB" id="7335270at2"/>
<keyword evidence="3" id="KW-1185">Reference proteome</keyword>
<protein>
    <recommendedName>
        <fullName evidence="4">DUF2232 domain-containing protein</fullName>
    </recommendedName>
</protein>
<name>A0A1I4QGV9_9HYPH</name>
<dbReference type="RefSeq" id="WP_101287917.1">
    <property type="nucleotide sequence ID" value="NZ_FOUQ01000001.1"/>
</dbReference>
<organism evidence="2 3">
    <name type="scientific">Pleomorphomonas diazotrophica</name>
    <dbReference type="NCBI Taxonomy" id="1166257"/>
    <lineage>
        <taxon>Bacteria</taxon>
        <taxon>Pseudomonadati</taxon>
        <taxon>Pseudomonadota</taxon>
        <taxon>Alphaproteobacteria</taxon>
        <taxon>Hyphomicrobiales</taxon>
        <taxon>Pleomorphomonadaceae</taxon>
        <taxon>Pleomorphomonas</taxon>
    </lineage>
</organism>
<gene>
    <name evidence="2" type="ORF">CXZ10_04715</name>
</gene>
<feature type="transmembrane region" description="Helical" evidence="1">
    <location>
        <begin position="213"/>
        <end position="232"/>
    </location>
</feature>
<feature type="transmembrane region" description="Helical" evidence="1">
    <location>
        <begin position="72"/>
        <end position="90"/>
    </location>
</feature>
<feature type="transmembrane region" description="Helical" evidence="1">
    <location>
        <begin position="239"/>
        <end position="263"/>
    </location>
</feature>
<evidence type="ECO:0000313" key="2">
    <source>
        <dbReference type="EMBL" id="PKR90667.1"/>
    </source>
</evidence>
<keyword evidence="1" id="KW-1133">Transmembrane helix</keyword>
<sequence length="313" mass="31998">MNGLLLGIAAGAASALLFAAVTSGGALGTPLFFMSALPVAIVTIGWGTLAGIAAVLAAVVGLWVFVSWKAALLHALVVAAPMAFYSYLVGLGRPLDEDGRSFEWYPLGRVFTAMVLITAATIIGVGMVIGFDIEATAGEVADMLVAMGQASGEPGAPTREDLLPALLLYMRLMPFALGAFWLVLTAFNLWLGSRVVRLSGRLKRGDDSIAETLSLPMWMAGVFAGAALLAGLDGSLGLVAGVIAGAAGMGFAMVGFAVLHVVVRANPAAPLILGVTYGATFVLSIPLVPLAIAGILDGPLGLRAKRLNKRPGA</sequence>
<feature type="transmembrane region" description="Helical" evidence="1">
    <location>
        <begin position="275"/>
        <end position="296"/>
    </location>
</feature>
<evidence type="ECO:0000313" key="3">
    <source>
        <dbReference type="Proteomes" id="UP000233491"/>
    </source>
</evidence>
<evidence type="ECO:0000256" key="1">
    <source>
        <dbReference type="SAM" id="Phobius"/>
    </source>
</evidence>
<feature type="transmembrane region" description="Helical" evidence="1">
    <location>
        <begin position="172"/>
        <end position="193"/>
    </location>
</feature>
<comment type="caution">
    <text evidence="2">The sequence shown here is derived from an EMBL/GenBank/DDBJ whole genome shotgun (WGS) entry which is preliminary data.</text>
</comment>
<feature type="transmembrane region" description="Helical" evidence="1">
    <location>
        <begin position="110"/>
        <end position="131"/>
    </location>
</feature>
<feature type="transmembrane region" description="Helical" evidence="1">
    <location>
        <begin position="44"/>
        <end position="65"/>
    </location>
</feature>
<accession>A0A1I4QGV9</accession>
<keyword evidence="1" id="KW-0472">Membrane</keyword>
<dbReference type="AlphaFoldDB" id="A0A1I4QGV9"/>
<keyword evidence="1" id="KW-0812">Transmembrane</keyword>
<evidence type="ECO:0008006" key="4">
    <source>
        <dbReference type="Google" id="ProtNLM"/>
    </source>
</evidence>
<reference evidence="2 3" key="1">
    <citation type="submission" date="2017-12" db="EMBL/GenBank/DDBJ databases">
        <title>Anaerobic carbon monoxide metabolism by Pleomorphomonas carboxyditropha sp. nov., a new mesophilic hydrogenogenic carboxidotroph.</title>
        <authorList>
            <person name="Esquivel-Elizondo S."/>
            <person name="Krajmalnik-Brown R."/>
        </authorList>
    </citation>
    <scope>NUCLEOTIDE SEQUENCE [LARGE SCALE GENOMIC DNA]</scope>
    <source>
        <strain evidence="2 3">R5-392</strain>
    </source>
</reference>
<dbReference type="Proteomes" id="UP000233491">
    <property type="component" value="Unassembled WGS sequence"/>
</dbReference>
<proteinExistence type="predicted"/>